<dbReference type="PANTHER" id="PTHR14187">
    <property type="entry name" value="ALPHA KINASE/ELONGATION FACTOR 2 KINASE"/>
    <property type="match status" value="1"/>
</dbReference>
<reference evidence="2" key="1">
    <citation type="submission" date="2025-08" db="UniProtKB">
        <authorList>
            <consortium name="RefSeq"/>
        </authorList>
    </citation>
    <scope>IDENTIFICATION</scope>
    <source>
        <tissue evidence="2">Whole sample</tissue>
    </source>
</reference>
<dbReference type="PANTHER" id="PTHR14187:SF5">
    <property type="entry name" value="HEAT SHOCK 70 KDA PROTEIN 12A"/>
    <property type="match status" value="1"/>
</dbReference>
<dbReference type="InterPro" id="IPR043129">
    <property type="entry name" value="ATPase_NBD"/>
</dbReference>
<dbReference type="AlphaFoldDB" id="A0A8B8D071"/>
<proteinExistence type="predicted"/>
<accession>A0A8B8D071</accession>
<evidence type="ECO:0000313" key="1">
    <source>
        <dbReference type="Proteomes" id="UP000694844"/>
    </source>
</evidence>
<dbReference type="OrthoDB" id="2963168at2759"/>
<dbReference type="RefSeq" id="XP_022321473.1">
    <property type="nucleotide sequence ID" value="XM_022465765.1"/>
</dbReference>
<dbReference type="SUPFAM" id="SSF53067">
    <property type="entry name" value="Actin-like ATPase domain"/>
    <property type="match status" value="1"/>
</dbReference>
<dbReference type="GeneID" id="111123449"/>
<name>A0A8B8D071_CRAVI</name>
<sequence length="320" mass="36826">MGREIDALKIFTICIQYMINRICEKLSNNGINGITLQDIDIILNLPDIWDDTAKTLLTEAAQKYGIRTDQLKIILKSDAAFIYCQYMHLGKGELEAAVMTPGFKFMVIDIGGETTDISVYKKISSTKIKQVTIPLEMSWGGKTIYDAYWQFFCDLLGEKNMKQFKEECMEDYLGFFERFESLTMTCPSNRNKDVRILIPNVMQEILDTEVSEAISSSKYKDIIKLVARRYTISFTEFEKLFDETIENIKSRLNEMWDENDFADVQTVLLVGDCACNYFIQNMMKKHLLLRNKRLILPNNPSVAVLRGAVWAGHVPFTKIS</sequence>
<gene>
    <name evidence="2" type="primary">LOC111123449</name>
</gene>
<dbReference type="Gene3D" id="3.30.420.40">
    <property type="match status" value="2"/>
</dbReference>
<protein>
    <submittedName>
        <fullName evidence="2">Uncharacterized protein LOC111123449 isoform X2</fullName>
    </submittedName>
</protein>
<evidence type="ECO:0000313" key="2">
    <source>
        <dbReference type="RefSeq" id="XP_022321473.1"/>
    </source>
</evidence>
<keyword evidence="1" id="KW-1185">Reference proteome</keyword>
<dbReference type="Proteomes" id="UP000694844">
    <property type="component" value="Chromosome 3"/>
</dbReference>
<organism evidence="1 2">
    <name type="scientific">Crassostrea virginica</name>
    <name type="common">Eastern oyster</name>
    <dbReference type="NCBI Taxonomy" id="6565"/>
    <lineage>
        <taxon>Eukaryota</taxon>
        <taxon>Metazoa</taxon>
        <taxon>Spiralia</taxon>
        <taxon>Lophotrochozoa</taxon>
        <taxon>Mollusca</taxon>
        <taxon>Bivalvia</taxon>
        <taxon>Autobranchia</taxon>
        <taxon>Pteriomorphia</taxon>
        <taxon>Ostreida</taxon>
        <taxon>Ostreoidea</taxon>
        <taxon>Ostreidae</taxon>
        <taxon>Crassostrea</taxon>
    </lineage>
</organism>